<comment type="caution">
    <text evidence="4">The sequence shown here is derived from an EMBL/GenBank/DDBJ whole genome shotgun (WGS) entry which is preliminary data.</text>
</comment>
<evidence type="ECO:0000256" key="2">
    <source>
        <dbReference type="ARBA" id="ARBA00023141"/>
    </source>
</evidence>
<evidence type="ECO:0000259" key="3">
    <source>
        <dbReference type="Pfam" id="PF26558"/>
    </source>
</evidence>
<dbReference type="InterPro" id="IPR056179">
    <property type="entry name" value="DHQS_C"/>
</dbReference>
<dbReference type="Proteomes" id="UP001501734">
    <property type="component" value="Unassembled WGS sequence"/>
</dbReference>
<dbReference type="PANTHER" id="PTHR33563:SF1">
    <property type="entry name" value="3-DEHYDROQUINATE SYNTHASE"/>
    <property type="match status" value="1"/>
</dbReference>
<dbReference type="InterPro" id="IPR002812">
    <property type="entry name" value="DHQS"/>
</dbReference>
<keyword evidence="2" id="KW-0057">Aromatic amino acid biosynthesis</keyword>
<evidence type="ECO:0000313" key="4">
    <source>
        <dbReference type="EMBL" id="GAA4077462.1"/>
    </source>
</evidence>
<proteinExistence type="predicted"/>
<dbReference type="EMBL" id="BAABDL010000123">
    <property type="protein sequence ID" value="GAA4077462.1"/>
    <property type="molecule type" value="Genomic_DNA"/>
</dbReference>
<keyword evidence="5" id="KW-1185">Reference proteome</keyword>
<organism evidence="4 5">
    <name type="scientific">Amphibacillus indicireducens</name>
    <dbReference type="NCBI Taxonomy" id="1076330"/>
    <lineage>
        <taxon>Bacteria</taxon>
        <taxon>Bacillati</taxon>
        <taxon>Bacillota</taxon>
        <taxon>Bacilli</taxon>
        <taxon>Bacillales</taxon>
        <taxon>Bacillaceae</taxon>
        <taxon>Amphibacillus</taxon>
    </lineage>
</organism>
<keyword evidence="1" id="KW-0028">Amino-acid biosynthesis</keyword>
<sequence>MTNFETAKVTKIESIGEGTRVCLDLIDQLDPLEGVLIGNTGHGYLMALSENRSTDTYPPRPFRINAGAYHHYLLLDEEKTGYLAEMEPGMKVPVWQAGESRLVPIGRVKIEKRPFIRIVCQTEKTAQEISVTVQEADSVHLLDAENRAKSVLELAVGDQLICYPDQPGRHLGQKIEEEITEK</sequence>
<evidence type="ECO:0000256" key="1">
    <source>
        <dbReference type="ARBA" id="ARBA00022605"/>
    </source>
</evidence>
<protein>
    <recommendedName>
        <fullName evidence="3">3-dehydroquinate synthase C-terminal domain-containing protein</fullName>
    </recommendedName>
</protein>
<dbReference type="Pfam" id="PF26558">
    <property type="entry name" value="DHQS_2nd"/>
    <property type="match status" value="1"/>
</dbReference>
<dbReference type="PANTHER" id="PTHR33563">
    <property type="match status" value="1"/>
</dbReference>
<name>A0ABP7VZR5_9BACI</name>
<gene>
    <name evidence="4" type="ORF">GCM10022410_22710</name>
</gene>
<feature type="domain" description="3-dehydroquinate synthase C-terminal" evidence="3">
    <location>
        <begin position="7"/>
        <end position="182"/>
    </location>
</feature>
<evidence type="ECO:0000313" key="5">
    <source>
        <dbReference type="Proteomes" id="UP001501734"/>
    </source>
</evidence>
<dbReference type="RefSeq" id="WP_344913266.1">
    <property type="nucleotide sequence ID" value="NZ_BAABDL010000123.1"/>
</dbReference>
<accession>A0ABP7VZR5</accession>
<reference evidence="5" key="1">
    <citation type="journal article" date="2019" name="Int. J. Syst. Evol. Microbiol.">
        <title>The Global Catalogue of Microorganisms (GCM) 10K type strain sequencing project: providing services to taxonomists for standard genome sequencing and annotation.</title>
        <authorList>
            <consortium name="The Broad Institute Genomics Platform"/>
            <consortium name="The Broad Institute Genome Sequencing Center for Infectious Disease"/>
            <person name="Wu L."/>
            <person name="Ma J."/>
        </authorList>
    </citation>
    <scope>NUCLEOTIDE SEQUENCE [LARGE SCALE GENOMIC DNA]</scope>
    <source>
        <strain evidence="5">JCM 17250</strain>
    </source>
</reference>